<gene>
    <name evidence="1" type="ORF">MW7_017185</name>
</gene>
<dbReference type="Proteomes" id="UP000004277">
    <property type="component" value="Unassembled WGS sequence"/>
</dbReference>
<evidence type="ECO:0000313" key="2">
    <source>
        <dbReference type="Proteomes" id="UP000004277"/>
    </source>
</evidence>
<dbReference type="EMBL" id="AKCV02000026">
    <property type="protein sequence ID" value="TMS56803.1"/>
    <property type="molecule type" value="Genomic_DNA"/>
</dbReference>
<keyword evidence="2" id="KW-1185">Reference proteome</keyword>
<protein>
    <submittedName>
        <fullName evidence="1">Uncharacterized protein</fullName>
    </submittedName>
</protein>
<organism evidence="1 2">
    <name type="scientific">Imbroritus primus</name>
    <dbReference type="NCBI Taxonomy" id="3058603"/>
    <lineage>
        <taxon>Bacteria</taxon>
        <taxon>Pseudomonadati</taxon>
        <taxon>Pseudomonadota</taxon>
        <taxon>Betaproteobacteria</taxon>
        <taxon>Burkholderiales</taxon>
        <taxon>Burkholderiaceae</taxon>
        <taxon>Imbroritus</taxon>
    </lineage>
</organism>
<evidence type="ECO:0000313" key="1">
    <source>
        <dbReference type="EMBL" id="TMS56803.1"/>
    </source>
</evidence>
<proteinExistence type="predicted"/>
<comment type="caution">
    <text evidence="1">The sequence shown here is derived from an EMBL/GenBank/DDBJ whole genome shotgun (WGS) entry which is preliminary data.</text>
</comment>
<reference evidence="1" key="1">
    <citation type="submission" date="2019-05" db="EMBL/GenBank/DDBJ databases">
        <title>Revised genome assembly of Burkholderiaceae (previously Ralstonia) sp. PBA.</title>
        <authorList>
            <person name="Gan H.M."/>
        </authorList>
    </citation>
    <scope>NUCLEOTIDE SEQUENCE</scope>
    <source>
        <strain evidence="1">PBA</strain>
    </source>
</reference>
<name>A0ACD3SKW5_9BURK</name>
<sequence length="73" mass="7704">MWRQESYIGRLQKKHARGASAVCGVRCAVCGVRCAVCGVRCAVCGVQSVWIWQHGCATAHACVPANCLVVAGT</sequence>
<accession>A0ACD3SKW5</accession>